<sequence length="227" mass="23080">MTRSTRGSRRSALLLAGMAASGLLLSACSAGQVAETAETEPSIQGVNIAAESGEYGLRGLLVAYPGVDGYQAGDDANLNVTLYNDSRDTVRVTVTTEDALDVVITEPTAPMGEGPSATPAGTESPAPDAATPTSPPAGQPAQVEVPPLGYVQLNSAGSTVLRLIGLNESLRSGQNVYLTFDFDGTAIRAAAPVSVPLTPAPPPAPIIERETGFEKLENGHGGEGGGH</sequence>
<accession>A8M7T5</accession>
<dbReference type="PATRIC" id="fig|391037.6.peg.4748"/>
<evidence type="ECO:0000256" key="2">
    <source>
        <dbReference type="SAM" id="SignalP"/>
    </source>
</evidence>
<dbReference type="EMBL" id="CP000850">
    <property type="protein sequence ID" value="ABW00452.1"/>
    <property type="molecule type" value="Genomic_DNA"/>
</dbReference>
<evidence type="ECO:0000313" key="3">
    <source>
        <dbReference type="EMBL" id="ABW00452.1"/>
    </source>
</evidence>
<dbReference type="InterPro" id="IPR036182">
    <property type="entry name" value="PCuAC_sf"/>
</dbReference>
<reference evidence="3" key="1">
    <citation type="submission" date="2007-10" db="EMBL/GenBank/DDBJ databases">
        <title>Complete sequence of Salinispora arenicola CNS-205.</title>
        <authorList>
            <consortium name="US DOE Joint Genome Institute"/>
            <person name="Copeland A."/>
            <person name="Lucas S."/>
            <person name="Lapidus A."/>
            <person name="Barry K."/>
            <person name="Glavina del Rio T."/>
            <person name="Dalin E."/>
            <person name="Tice H."/>
            <person name="Pitluck S."/>
            <person name="Foster B."/>
            <person name="Schmutz J."/>
            <person name="Larimer F."/>
            <person name="Land M."/>
            <person name="Hauser L."/>
            <person name="Kyrpides N."/>
            <person name="Ivanova N."/>
            <person name="Jensen P.R."/>
            <person name="Moore B.S."/>
            <person name="Penn K."/>
            <person name="Jenkins C."/>
            <person name="Udwary D."/>
            <person name="Xiang L."/>
            <person name="Gontang E."/>
            <person name="Richardson P."/>
        </authorList>
    </citation>
    <scope>NUCLEOTIDE SEQUENCE [LARGE SCALE GENOMIC DNA]</scope>
    <source>
        <strain evidence="3">CNS-205</strain>
    </source>
</reference>
<dbReference type="KEGG" id="saq:Sare_4698"/>
<dbReference type="OrthoDB" id="3380373at2"/>
<organism evidence="3">
    <name type="scientific">Salinispora arenicola (strain CNS-205)</name>
    <dbReference type="NCBI Taxonomy" id="391037"/>
    <lineage>
        <taxon>Bacteria</taxon>
        <taxon>Bacillati</taxon>
        <taxon>Actinomycetota</taxon>
        <taxon>Actinomycetes</taxon>
        <taxon>Micromonosporales</taxon>
        <taxon>Micromonosporaceae</taxon>
        <taxon>Salinispora</taxon>
    </lineage>
</organism>
<protein>
    <recommendedName>
        <fullName evidence="4">Copper(I)-binding protein</fullName>
    </recommendedName>
</protein>
<feature type="chain" id="PRO_5039029700" description="Copper(I)-binding protein" evidence="2">
    <location>
        <begin position="27"/>
        <end position="227"/>
    </location>
</feature>
<dbReference type="HOGENOM" id="CLU_1114833_0_0_11"/>
<feature type="region of interest" description="Disordered" evidence="1">
    <location>
        <begin position="105"/>
        <end position="141"/>
    </location>
</feature>
<name>A8M7T5_SALAI</name>
<feature type="signal peptide" evidence="2">
    <location>
        <begin position="1"/>
        <end position="26"/>
    </location>
</feature>
<dbReference type="STRING" id="391037.Sare_4698"/>
<dbReference type="AlphaFoldDB" id="A8M7T5"/>
<evidence type="ECO:0000256" key="1">
    <source>
        <dbReference type="SAM" id="MobiDB-lite"/>
    </source>
</evidence>
<evidence type="ECO:0008006" key="4">
    <source>
        <dbReference type="Google" id="ProtNLM"/>
    </source>
</evidence>
<dbReference type="eggNOG" id="COG2847">
    <property type="taxonomic scope" value="Bacteria"/>
</dbReference>
<dbReference type="PROSITE" id="PS51318">
    <property type="entry name" value="TAT"/>
    <property type="match status" value="1"/>
</dbReference>
<keyword evidence="2" id="KW-0732">Signal</keyword>
<dbReference type="PROSITE" id="PS51257">
    <property type="entry name" value="PROKAR_LIPOPROTEIN"/>
    <property type="match status" value="1"/>
</dbReference>
<proteinExistence type="predicted"/>
<gene>
    <name evidence="3" type="ordered locus">Sare_4698</name>
</gene>
<dbReference type="InterPro" id="IPR006311">
    <property type="entry name" value="TAT_signal"/>
</dbReference>
<dbReference type="Gene3D" id="2.60.40.1890">
    <property type="entry name" value="PCu(A)C copper chaperone"/>
    <property type="match status" value="1"/>
</dbReference>